<gene>
    <name evidence="1" type="ORF">QR685DRAFT_538799</name>
</gene>
<protein>
    <recommendedName>
        <fullName evidence="3">BTB domain-containing protein</fullName>
    </recommendedName>
</protein>
<sequence>MEVDQYRLSEGPDENGIRGLSGSDLRLVCSTVLVKFLIGPSKEEYHLSKPLVASLSVSLSDTLSDLSSETYEGANAKPVDWSNHIDTDIFNLFVQYAYTGGYDFVREENVLRNQQVYSEARKNDPDAFWIYESSPFVETPTPASTCRQHAQIWAFSRFHEIYRVHDLGEVAEQHLRATLQDLMWSSPSRRRSVQAGDYFNLEEDQFREVVDVIGYIYHQGRRFWGSEIKAEVHLVDSGMRSTVAWFARKYLYDCGQNSVHHSGNKQLNLKIWKSLLEKEPLIAVDMVCHDPKTVTW</sequence>
<dbReference type="EMBL" id="JAVLET010000018">
    <property type="protein sequence ID" value="KAL0465179.1"/>
    <property type="molecule type" value="Genomic_DNA"/>
</dbReference>
<evidence type="ECO:0008006" key="3">
    <source>
        <dbReference type="Google" id="ProtNLM"/>
    </source>
</evidence>
<name>A0ABR3CXL8_NEUIN</name>
<proteinExistence type="predicted"/>
<dbReference type="Proteomes" id="UP001451303">
    <property type="component" value="Unassembled WGS sequence"/>
</dbReference>
<reference evidence="1 2" key="1">
    <citation type="submission" date="2023-09" db="EMBL/GenBank/DDBJ databases">
        <title>Multi-omics analysis of a traditional fermented food reveals byproduct-associated fungal strains for waste-to-food upcycling.</title>
        <authorList>
            <consortium name="Lawrence Berkeley National Laboratory"/>
            <person name="Rekdal V.M."/>
            <person name="Villalobos-Escobedo J.M."/>
            <person name="Rodriguez-Valeron N."/>
            <person name="Garcia M.O."/>
            <person name="Vasquez D.P."/>
            <person name="Damayanti I."/>
            <person name="Sorensen P.M."/>
            <person name="Baidoo E.E."/>
            <person name="De Carvalho A.C."/>
            <person name="Riley R."/>
            <person name="Lipzen A."/>
            <person name="He G."/>
            <person name="Yan M."/>
            <person name="Haridas S."/>
            <person name="Daum C."/>
            <person name="Yoshinaga Y."/>
            <person name="Ng V."/>
            <person name="Grigoriev I.V."/>
            <person name="Munk R."/>
            <person name="Nuraida L."/>
            <person name="Wijaya C.H."/>
            <person name="Morales P.-C."/>
            <person name="Keasling J.D."/>
        </authorList>
    </citation>
    <scope>NUCLEOTIDE SEQUENCE [LARGE SCALE GENOMIC DNA]</scope>
    <source>
        <strain evidence="1 2">FGSC 2613</strain>
    </source>
</reference>
<keyword evidence="2" id="KW-1185">Reference proteome</keyword>
<accession>A0ABR3CXL8</accession>
<comment type="caution">
    <text evidence="1">The sequence shown here is derived from an EMBL/GenBank/DDBJ whole genome shotgun (WGS) entry which is preliminary data.</text>
</comment>
<organism evidence="1 2">
    <name type="scientific">Neurospora intermedia</name>
    <dbReference type="NCBI Taxonomy" id="5142"/>
    <lineage>
        <taxon>Eukaryota</taxon>
        <taxon>Fungi</taxon>
        <taxon>Dikarya</taxon>
        <taxon>Ascomycota</taxon>
        <taxon>Pezizomycotina</taxon>
        <taxon>Sordariomycetes</taxon>
        <taxon>Sordariomycetidae</taxon>
        <taxon>Sordariales</taxon>
        <taxon>Sordariaceae</taxon>
        <taxon>Neurospora</taxon>
    </lineage>
</organism>
<evidence type="ECO:0000313" key="2">
    <source>
        <dbReference type="Proteomes" id="UP001451303"/>
    </source>
</evidence>
<evidence type="ECO:0000313" key="1">
    <source>
        <dbReference type="EMBL" id="KAL0465179.1"/>
    </source>
</evidence>